<feature type="transmembrane region" description="Helical" evidence="1">
    <location>
        <begin position="61"/>
        <end position="84"/>
    </location>
</feature>
<keyword evidence="1" id="KW-0472">Membrane</keyword>
<name>A0A7G9FV14_9FIRM</name>
<feature type="transmembrane region" description="Helical" evidence="1">
    <location>
        <begin position="29"/>
        <end position="55"/>
    </location>
</feature>
<evidence type="ECO:0000313" key="3">
    <source>
        <dbReference type="Proteomes" id="UP000515981"/>
    </source>
</evidence>
<dbReference type="RefSeq" id="WP_249326114.1">
    <property type="nucleotide sequence ID" value="NZ_CP060633.1"/>
</dbReference>
<dbReference type="EMBL" id="CP060633">
    <property type="protein sequence ID" value="QNM02396.1"/>
    <property type="molecule type" value="Genomic_DNA"/>
</dbReference>
<protein>
    <submittedName>
        <fullName evidence="2">Uncharacterized protein</fullName>
    </submittedName>
</protein>
<keyword evidence="3" id="KW-1185">Reference proteome</keyword>
<keyword evidence="1" id="KW-0812">Transmembrane</keyword>
<proteinExistence type="predicted"/>
<reference evidence="2 3" key="1">
    <citation type="submission" date="2020-08" db="EMBL/GenBank/DDBJ databases">
        <authorList>
            <person name="Liu C."/>
            <person name="Sun Q."/>
        </authorList>
    </citation>
    <scope>NUCLEOTIDE SEQUENCE [LARGE SCALE GENOMIC DNA]</scope>
    <source>
        <strain evidence="2 3">NSJ-8</strain>
    </source>
</reference>
<gene>
    <name evidence="2" type="ORF">H9Q77_15315</name>
</gene>
<evidence type="ECO:0000256" key="1">
    <source>
        <dbReference type="SAM" id="Phobius"/>
    </source>
</evidence>
<feature type="transmembrane region" description="Helical" evidence="1">
    <location>
        <begin position="6"/>
        <end position="22"/>
    </location>
</feature>
<organism evidence="2 3">
    <name type="scientific">Simiaoa sunii</name>
    <dbReference type="NCBI Taxonomy" id="2763672"/>
    <lineage>
        <taxon>Bacteria</taxon>
        <taxon>Bacillati</taxon>
        <taxon>Bacillota</taxon>
        <taxon>Clostridia</taxon>
        <taxon>Lachnospirales</taxon>
        <taxon>Lachnospiraceae</taxon>
        <taxon>Simiaoa</taxon>
    </lineage>
</organism>
<dbReference type="KEGG" id="ssun:H9Q77_15315"/>
<accession>A0A7G9FV14</accession>
<keyword evidence="1" id="KW-1133">Transmembrane helix</keyword>
<evidence type="ECO:0000313" key="2">
    <source>
        <dbReference type="EMBL" id="QNM02396.1"/>
    </source>
</evidence>
<feature type="transmembrane region" description="Helical" evidence="1">
    <location>
        <begin position="164"/>
        <end position="183"/>
    </location>
</feature>
<dbReference type="Proteomes" id="UP000515981">
    <property type="component" value="Chromosome"/>
</dbReference>
<dbReference type="AlphaFoldDB" id="A0A7G9FV14"/>
<sequence>MVMEALVYILTLLFGVSTVIIIKNKRYKVVPFICLDIILTFAGFAITSFVILFVGNEALEALLIMSVFGLFLFLLGVNDIYAVFCCNQKIEAIYCGYNSYPGRYGITSYAPVFEYVCNGTAYHEQTTLTVPYRLLRRMTEGNTYPIYIHSKHPGVCVLKRRIRFTTVIEFGFAIMFLVVAILWQRS</sequence>